<evidence type="ECO:0000313" key="2">
    <source>
        <dbReference type="EMBL" id="RNF04739.1"/>
    </source>
</evidence>
<name>A0A422NH20_TRYRA</name>
<protein>
    <submittedName>
        <fullName evidence="2">Uncharacterized protein</fullName>
    </submittedName>
</protein>
<gene>
    <name evidence="2" type="ORF">TraAM80_04881</name>
</gene>
<dbReference type="RefSeq" id="XP_029238269.1">
    <property type="nucleotide sequence ID" value="XM_029381788.1"/>
</dbReference>
<comment type="caution">
    <text evidence="2">The sequence shown here is derived from an EMBL/GenBank/DDBJ whole genome shotgun (WGS) entry which is preliminary data.</text>
</comment>
<organism evidence="2 3">
    <name type="scientific">Trypanosoma rangeli</name>
    <dbReference type="NCBI Taxonomy" id="5698"/>
    <lineage>
        <taxon>Eukaryota</taxon>
        <taxon>Discoba</taxon>
        <taxon>Euglenozoa</taxon>
        <taxon>Kinetoplastea</taxon>
        <taxon>Metakinetoplastina</taxon>
        <taxon>Trypanosomatida</taxon>
        <taxon>Trypanosomatidae</taxon>
        <taxon>Trypanosoma</taxon>
        <taxon>Herpetosoma</taxon>
    </lineage>
</organism>
<proteinExistence type="predicted"/>
<keyword evidence="3" id="KW-1185">Reference proteome</keyword>
<dbReference type="Proteomes" id="UP000283634">
    <property type="component" value="Unassembled WGS sequence"/>
</dbReference>
<sequence>MEAMAMGSGVRQTQQELNALFSGSLRSLDARNAHSIAAALRSDSVSSSILSTELFRTCTPPSLVRFSINGAPATCGIILNTSADVDRDPAATPSLSGAFCCVTREMVSTLGSRLAGGHGVDATRLSGTVASPDGPPLPASAKNEVG</sequence>
<dbReference type="AlphaFoldDB" id="A0A422NH20"/>
<evidence type="ECO:0000256" key="1">
    <source>
        <dbReference type="SAM" id="MobiDB-lite"/>
    </source>
</evidence>
<reference evidence="2 3" key="1">
    <citation type="journal article" date="2018" name="BMC Genomics">
        <title>Genomic comparison of Trypanosoma conorhini and Trypanosoma rangeli to Trypanosoma cruzi strains of high and low virulence.</title>
        <authorList>
            <person name="Bradwell K.R."/>
            <person name="Koparde V.N."/>
            <person name="Matveyev A.V."/>
            <person name="Serrano M.G."/>
            <person name="Alves J.M."/>
            <person name="Parikh H."/>
            <person name="Huang B."/>
            <person name="Lee V."/>
            <person name="Espinosa-Alvarez O."/>
            <person name="Ortiz P.A."/>
            <person name="Costa-Martins A.G."/>
            <person name="Teixeira M.M."/>
            <person name="Buck G.A."/>
        </authorList>
    </citation>
    <scope>NUCLEOTIDE SEQUENCE [LARGE SCALE GENOMIC DNA]</scope>
    <source>
        <strain evidence="2 3">AM80</strain>
    </source>
</reference>
<dbReference type="EMBL" id="MKGL01000154">
    <property type="protein sequence ID" value="RNF04739.1"/>
    <property type="molecule type" value="Genomic_DNA"/>
</dbReference>
<accession>A0A422NH20</accession>
<evidence type="ECO:0000313" key="3">
    <source>
        <dbReference type="Proteomes" id="UP000283634"/>
    </source>
</evidence>
<feature type="region of interest" description="Disordered" evidence="1">
    <location>
        <begin position="125"/>
        <end position="146"/>
    </location>
</feature>
<dbReference type="GeneID" id="40328814"/>